<accession>A0AAV9WRV9</accession>
<proteinExistence type="predicted"/>
<dbReference type="Pfam" id="PF00651">
    <property type="entry name" value="BTB"/>
    <property type="match status" value="1"/>
</dbReference>
<sequence length="246" mass="28928">MNKRQPLVLQCIELARRPDVREKLKEQLPDIEVVVPAIHHTYETFPLHSLILASESNFFRAVLAESRFARLFLDASFEAKYFSYIIEWMYDRTVPTYIVGFRTLEGIFKTANQLGVFPLAKKIVFGLKDMKFYPDDAGRTCEDCQMWSITDKSALKDKAEDYFSLLNTMFADKYLDMPRYEFLCRIIREFLQVVDTATFVDIMVEWGDKTDRCFKDAVMRALKEFSLTRTIKTEVEKPYVESWYAT</sequence>
<reference evidence="2 3" key="1">
    <citation type="submission" date="2019-10" db="EMBL/GenBank/DDBJ databases">
        <authorList>
            <person name="Palmer J.M."/>
        </authorList>
    </citation>
    <scope>NUCLEOTIDE SEQUENCE [LARGE SCALE GENOMIC DNA]</scope>
    <source>
        <strain evidence="2 3">TWF694</strain>
    </source>
</reference>
<dbReference type="CDD" id="cd18186">
    <property type="entry name" value="BTB_POZ_ZBTB_KLHL-like"/>
    <property type="match status" value="1"/>
</dbReference>
<dbReference type="AlphaFoldDB" id="A0AAV9WRV9"/>
<gene>
    <name evidence="2" type="ORF">TWF694_005753</name>
</gene>
<dbReference type="Proteomes" id="UP001365542">
    <property type="component" value="Unassembled WGS sequence"/>
</dbReference>
<protein>
    <recommendedName>
        <fullName evidence="1">BTB domain-containing protein</fullName>
    </recommendedName>
</protein>
<dbReference type="InterPro" id="IPR000210">
    <property type="entry name" value="BTB/POZ_dom"/>
</dbReference>
<evidence type="ECO:0000259" key="1">
    <source>
        <dbReference type="PROSITE" id="PS50097"/>
    </source>
</evidence>
<organism evidence="2 3">
    <name type="scientific">Orbilia ellipsospora</name>
    <dbReference type="NCBI Taxonomy" id="2528407"/>
    <lineage>
        <taxon>Eukaryota</taxon>
        <taxon>Fungi</taxon>
        <taxon>Dikarya</taxon>
        <taxon>Ascomycota</taxon>
        <taxon>Pezizomycotina</taxon>
        <taxon>Orbiliomycetes</taxon>
        <taxon>Orbiliales</taxon>
        <taxon>Orbiliaceae</taxon>
        <taxon>Orbilia</taxon>
    </lineage>
</organism>
<dbReference type="Gene3D" id="3.30.710.10">
    <property type="entry name" value="Potassium Channel Kv1.1, Chain A"/>
    <property type="match status" value="1"/>
</dbReference>
<comment type="caution">
    <text evidence="2">The sequence shown here is derived from an EMBL/GenBank/DDBJ whole genome shotgun (WGS) entry which is preliminary data.</text>
</comment>
<feature type="domain" description="BTB" evidence="1">
    <location>
        <begin position="29"/>
        <end position="98"/>
    </location>
</feature>
<dbReference type="PROSITE" id="PS50097">
    <property type="entry name" value="BTB"/>
    <property type="match status" value="1"/>
</dbReference>
<dbReference type="SUPFAM" id="SSF54695">
    <property type="entry name" value="POZ domain"/>
    <property type="match status" value="1"/>
</dbReference>
<evidence type="ECO:0000313" key="2">
    <source>
        <dbReference type="EMBL" id="KAK6524090.1"/>
    </source>
</evidence>
<evidence type="ECO:0000313" key="3">
    <source>
        <dbReference type="Proteomes" id="UP001365542"/>
    </source>
</evidence>
<keyword evidence="3" id="KW-1185">Reference proteome</keyword>
<name>A0AAV9WRV9_9PEZI</name>
<dbReference type="InterPro" id="IPR011333">
    <property type="entry name" value="SKP1/BTB/POZ_sf"/>
</dbReference>
<dbReference type="EMBL" id="JAVHJO010000018">
    <property type="protein sequence ID" value="KAK6524090.1"/>
    <property type="molecule type" value="Genomic_DNA"/>
</dbReference>